<dbReference type="HOGENOM" id="CLU_007383_6_1_6"/>
<name>G4STU6_META2</name>
<comment type="pathway">
    <text evidence="1">Bacterial outer membrane biogenesis; LPS O-antigen biosynthesis.</text>
</comment>
<evidence type="ECO:0000313" key="5">
    <source>
        <dbReference type="Proteomes" id="UP000008315"/>
    </source>
</evidence>
<evidence type="ECO:0000313" key="4">
    <source>
        <dbReference type="EMBL" id="CCE21768.1"/>
    </source>
</evidence>
<dbReference type="InterPro" id="IPR001509">
    <property type="entry name" value="Epimerase_deHydtase"/>
</dbReference>
<dbReference type="Pfam" id="PF01370">
    <property type="entry name" value="Epimerase"/>
    <property type="match status" value="1"/>
</dbReference>
<keyword evidence="4" id="KW-0413">Isomerase</keyword>
<comment type="similarity">
    <text evidence="2">Belongs to the NAD(P)-dependent epimerase/dehydratase family.</text>
</comment>
<gene>
    <name evidence="4" type="primary">galE</name>
    <name evidence="4" type="ordered locus">MEALZ_0064</name>
</gene>
<proteinExistence type="inferred from homology"/>
<dbReference type="PANTHER" id="PTHR43000">
    <property type="entry name" value="DTDP-D-GLUCOSE 4,6-DEHYDRATASE-RELATED"/>
    <property type="match status" value="1"/>
</dbReference>
<sequence length="314" mass="33958">MKLLVTGVNGFIGQGLVKRLTDAGKYEVTGIVRNKSASIHSNIETVTVSEITAATDWQVVLKNVDGIVHLAARAHVLNDSSADPLAEFRKVNVEGTLNLARQAARAGVKRFVFISSIGVNGNSNEQPFTEMDRPSPVEAYAVSKYEAECGLQAIASETGMEVVIIRPPLVYGPNAPGNFRRLMDFAAKSIPLPFGAVDNKRSLIALDNLVEFIVICIDHPNAANEIFLIADGEDVSTIDLLKMTARAFGRKLLLIPVPVSWLYFAAKLIGKPGVANSLLGSLRVDSTKAKRLLGWSPVITMEAQLQKAAEAYFK</sequence>
<dbReference type="Gene3D" id="3.40.50.720">
    <property type="entry name" value="NAD(P)-binding Rossmann-like Domain"/>
    <property type="match status" value="1"/>
</dbReference>
<dbReference type="GO" id="GO:0003978">
    <property type="term" value="F:UDP-glucose 4-epimerase activity"/>
    <property type="evidence" value="ECO:0007669"/>
    <property type="project" value="UniProtKB-EC"/>
</dbReference>
<reference evidence="5" key="1">
    <citation type="journal article" date="2012" name="J. Bacteriol.">
        <title>Genome sequence of the haloalkaliphilic methanotrophic bacterium Methylomicrobium alcaliphilum 20Z.</title>
        <authorList>
            <person name="Vuilleumier S."/>
            <person name="Khmelenina V.N."/>
            <person name="Bringel F."/>
            <person name="Reshetnikov A.S."/>
            <person name="Lajus A."/>
            <person name="Mangenot S."/>
            <person name="Rouy Z."/>
            <person name="Op den Camp H.J."/>
            <person name="Jetten M.S."/>
            <person name="Dispirito A.A."/>
            <person name="Dunfield P."/>
            <person name="Klotz M.G."/>
            <person name="Semrau J.D."/>
            <person name="Stein L.Y."/>
            <person name="Barbe V."/>
            <person name="Medigue C."/>
            <person name="Trotsenko Y.A."/>
            <person name="Kalyuzhnaya M.G."/>
        </authorList>
    </citation>
    <scope>NUCLEOTIDE SEQUENCE [LARGE SCALE GENOMIC DNA]</scope>
    <source>
        <strain evidence="5">DSM 19304 / NCIMB 14124 / VKM B-2133 / 20Z</strain>
    </source>
</reference>
<dbReference type="AlphaFoldDB" id="G4STU6"/>
<feature type="domain" description="NAD-dependent epimerase/dehydratase" evidence="3">
    <location>
        <begin position="4"/>
        <end position="229"/>
    </location>
</feature>
<dbReference type="EMBL" id="FO082060">
    <property type="protein sequence ID" value="CCE21768.1"/>
    <property type="molecule type" value="Genomic_DNA"/>
</dbReference>
<dbReference type="SUPFAM" id="SSF51735">
    <property type="entry name" value="NAD(P)-binding Rossmann-fold domains"/>
    <property type="match status" value="1"/>
</dbReference>
<dbReference type="RefSeq" id="WP_014146586.1">
    <property type="nucleotide sequence ID" value="NC_016112.1"/>
</dbReference>
<keyword evidence="5" id="KW-1185">Reference proteome</keyword>
<protein>
    <submittedName>
        <fullName evidence="4">UDP-glucose 4-epimerase (Galactowaldenase) (UDP-galactose 4-epimerase) CapN-like</fullName>
        <ecNumber evidence="4">5.1.3.2</ecNumber>
    </submittedName>
</protein>
<evidence type="ECO:0000256" key="2">
    <source>
        <dbReference type="ARBA" id="ARBA00007637"/>
    </source>
</evidence>
<organism evidence="4 5">
    <name type="scientific">Methylotuvimicrobium alcaliphilum (strain DSM 19304 / NCIMB 14124 / VKM B-2133 / 20Z)</name>
    <name type="common">Methylomicrobium alcaliphilum</name>
    <dbReference type="NCBI Taxonomy" id="1091494"/>
    <lineage>
        <taxon>Bacteria</taxon>
        <taxon>Pseudomonadati</taxon>
        <taxon>Pseudomonadota</taxon>
        <taxon>Gammaproteobacteria</taxon>
        <taxon>Methylococcales</taxon>
        <taxon>Methylococcaceae</taxon>
        <taxon>Methylotuvimicrobium</taxon>
    </lineage>
</organism>
<evidence type="ECO:0000259" key="3">
    <source>
        <dbReference type="Pfam" id="PF01370"/>
    </source>
</evidence>
<dbReference type="Proteomes" id="UP000008315">
    <property type="component" value="Chromosome"/>
</dbReference>
<dbReference type="CDD" id="cd05232">
    <property type="entry name" value="UDP_G4E_4_SDR_e"/>
    <property type="match status" value="1"/>
</dbReference>
<dbReference type="InterPro" id="IPR036291">
    <property type="entry name" value="NAD(P)-bd_dom_sf"/>
</dbReference>
<dbReference type="KEGG" id="mah:MEALZ_0064"/>
<dbReference type="STRING" id="1091494.MEALZ_0064"/>
<evidence type="ECO:0000256" key="1">
    <source>
        <dbReference type="ARBA" id="ARBA00005125"/>
    </source>
</evidence>
<accession>G4STU6</accession>
<dbReference type="EC" id="5.1.3.2" evidence="4"/>
<dbReference type="PATRIC" id="fig|271065.3.peg.68"/>